<sequence>MQLQVNGEPRVVSKLPTIAELLAELEVNAKHVAVEVNCELVPRTEHAAHELTDGDQVEIVTLVGGG</sequence>
<dbReference type="Pfam" id="PF02597">
    <property type="entry name" value="ThiS"/>
    <property type="match status" value="1"/>
</dbReference>
<dbReference type="Gene3D" id="3.10.20.30">
    <property type="match status" value="1"/>
</dbReference>
<dbReference type="PANTHER" id="PTHR34472">
    <property type="entry name" value="SULFUR CARRIER PROTEIN THIS"/>
    <property type="match status" value="1"/>
</dbReference>
<dbReference type="OrthoDB" id="9798559at2"/>
<dbReference type="InterPro" id="IPR003749">
    <property type="entry name" value="ThiS/MoaD-like"/>
</dbReference>
<dbReference type="KEGG" id="amuc:Pan181_11440"/>
<reference evidence="1 2" key="1">
    <citation type="submission" date="2019-02" db="EMBL/GenBank/DDBJ databases">
        <title>Deep-cultivation of Planctomycetes and their phenomic and genomic characterization uncovers novel biology.</title>
        <authorList>
            <person name="Wiegand S."/>
            <person name="Jogler M."/>
            <person name="Boedeker C."/>
            <person name="Pinto D."/>
            <person name="Vollmers J."/>
            <person name="Rivas-Marin E."/>
            <person name="Kohn T."/>
            <person name="Peeters S.H."/>
            <person name="Heuer A."/>
            <person name="Rast P."/>
            <person name="Oberbeckmann S."/>
            <person name="Bunk B."/>
            <person name="Jeske O."/>
            <person name="Meyerdierks A."/>
            <person name="Storesund J.E."/>
            <person name="Kallscheuer N."/>
            <person name="Luecker S."/>
            <person name="Lage O.M."/>
            <person name="Pohl T."/>
            <person name="Merkel B.J."/>
            <person name="Hornburger P."/>
            <person name="Mueller R.-W."/>
            <person name="Bruemmer F."/>
            <person name="Labrenz M."/>
            <person name="Spormann A.M."/>
            <person name="Op den Camp H."/>
            <person name="Overmann J."/>
            <person name="Amann R."/>
            <person name="Jetten M.S.M."/>
            <person name="Mascher T."/>
            <person name="Medema M.H."/>
            <person name="Devos D.P."/>
            <person name="Kaster A.-K."/>
            <person name="Ovreas L."/>
            <person name="Rohde M."/>
            <person name="Galperin M.Y."/>
            <person name="Jogler C."/>
        </authorList>
    </citation>
    <scope>NUCLEOTIDE SEQUENCE [LARGE SCALE GENOMIC DNA]</scope>
    <source>
        <strain evidence="1 2">Pan181</strain>
    </source>
</reference>
<dbReference type="CDD" id="cd00565">
    <property type="entry name" value="Ubl_ThiS"/>
    <property type="match status" value="1"/>
</dbReference>
<dbReference type="SUPFAM" id="SSF54285">
    <property type="entry name" value="MoaD/ThiS"/>
    <property type="match status" value="1"/>
</dbReference>
<protein>
    <submittedName>
        <fullName evidence="1">Sulfur carrier protein ThiS</fullName>
    </submittedName>
</protein>
<keyword evidence="2" id="KW-1185">Reference proteome</keyword>
<dbReference type="PANTHER" id="PTHR34472:SF1">
    <property type="entry name" value="SULFUR CARRIER PROTEIN THIS"/>
    <property type="match status" value="1"/>
</dbReference>
<dbReference type="InterPro" id="IPR012675">
    <property type="entry name" value="Beta-grasp_dom_sf"/>
</dbReference>
<dbReference type="InterPro" id="IPR010035">
    <property type="entry name" value="Thi_S"/>
</dbReference>
<gene>
    <name evidence="1" type="primary">thiS</name>
    <name evidence="1" type="ORF">Pan181_11440</name>
</gene>
<dbReference type="RefSeq" id="WP_145245882.1">
    <property type="nucleotide sequence ID" value="NZ_CP036278.1"/>
</dbReference>
<evidence type="ECO:0000313" key="1">
    <source>
        <dbReference type="EMBL" id="QDU54959.1"/>
    </source>
</evidence>
<dbReference type="Proteomes" id="UP000315750">
    <property type="component" value="Chromosome"/>
</dbReference>
<dbReference type="InterPro" id="IPR016155">
    <property type="entry name" value="Mopterin_synth/thiamin_S_b"/>
</dbReference>
<name>A0A518AJQ2_9BACT</name>
<dbReference type="EMBL" id="CP036278">
    <property type="protein sequence ID" value="QDU54959.1"/>
    <property type="molecule type" value="Genomic_DNA"/>
</dbReference>
<accession>A0A518AJQ2</accession>
<organism evidence="1 2">
    <name type="scientific">Aeoliella mucimassa</name>
    <dbReference type="NCBI Taxonomy" id="2527972"/>
    <lineage>
        <taxon>Bacteria</taxon>
        <taxon>Pseudomonadati</taxon>
        <taxon>Planctomycetota</taxon>
        <taxon>Planctomycetia</taxon>
        <taxon>Pirellulales</taxon>
        <taxon>Lacipirellulaceae</taxon>
        <taxon>Aeoliella</taxon>
    </lineage>
</organism>
<proteinExistence type="predicted"/>
<dbReference type="AlphaFoldDB" id="A0A518AJQ2"/>
<dbReference type="NCBIfam" id="TIGR01683">
    <property type="entry name" value="thiS"/>
    <property type="match status" value="1"/>
</dbReference>
<evidence type="ECO:0000313" key="2">
    <source>
        <dbReference type="Proteomes" id="UP000315750"/>
    </source>
</evidence>